<proteinExistence type="inferred from homology"/>
<dbReference type="CDD" id="cd18081">
    <property type="entry name" value="RlmH-like"/>
    <property type="match status" value="1"/>
</dbReference>
<dbReference type="Proteomes" id="UP000426424">
    <property type="component" value="Chromosome"/>
</dbReference>
<dbReference type="GO" id="GO:0070038">
    <property type="term" value="F:rRNA (pseudouridine-N3-)-methyltransferase activity"/>
    <property type="evidence" value="ECO:0007669"/>
    <property type="project" value="UniProtKB-UniRule"/>
</dbReference>
<organism evidence="6 7">
    <name type="scientific">Thermochromatium tepidum ATCC 43061</name>
    <dbReference type="NCBI Taxonomy" id="316276"/>
    <lineage>
        <taxon>Bacteria</taxon>
        <taxon>Pseudomonadati</taxon>
        <taxon>Pseudomonadota</taxon>
        <taxon>Gammaproteobacteria</taxon>
        <taxon>Chromatiales</taxon>
        <taxon>Chromatiaceae</taxon>
        <taxon>Thermochromatium</taxon>
    </lineage>
</organism>
<dbReference type="RefSeq" id="WP_153975537.1">
    <property type="nucleotide sequence ID" value="NZ_CP039268.1"/>
</dbReference>
<dbReference type="OrthoDB" id="9806643at2"/>
<dbReference type="InterPro" id="IPR003742">
    <property type="entry name" value="RlmH-like"/>
</dbReference>
<keyword evidence="2 5" id="KW-0808">Transferase</keyword>
<evidence type="ECO:0000256" key="1">
    <source>
        <dbReference type="ARBA" id="ARBA00022603"/>
    </source>
</evidence>
<dbReference type="AlphaFoldDB" id="A0A6I6E9G2"/>
<dbReference type="NCBIfam" id="NF000986">
    <property type="entry name" value="PRK00103.1-4"/>
    <property type="match status" value="1"/>
</dbReference>
<sequence>MRIHLMCVGRRMPGWVEEGYHEYAKRLPPECALHLVEIEPVQRTKTVHPHRAREEEGRRLLKALPKGVDVIALDERGRSWSTEMLADHLRAWLADGRDRALVVGGADGLSDDCLARARERWSLSALTFPHPLVRVILAEQLYRAWSLIQGHPYHRA</sequence>
<keyword evidence="1 5" id="KW-0489">Methyltransferase</keyword>
<dbReference type="KEGG" id="ttp:E6P07_10345"/>
<keyword evidence="7" id="KW-1185">Reference proteome</keyword>
<evidence type="ECO:0000313" key="6">
    <source>
        <dbReference type="EMBL" id="QGU33343.1"/>
    </source>
</evidence>
<comment type="subunit">
    <text evidence="5">Homodimer.</text>
</comment>
<accession>A0A6I6E9G2</accession>
<reference evidence="6 7" key="1">
    <citation type="submission" date="2019-12" db="EMBL/GenBank/DDBJ databases">
        <title>The complete genome of the thermophilic, anoxygenic phototrophic gammaproteobacterium Thermochromatium tepidum.</title>
        <authorList>
            <person name="Sattley W.M."/>
            <person name="Swingley W.D."/>
            <person name="Burchell B.M."/>
            <person name="Gurbani S.A."/>
            <person name="Kujawa C.M."/>
            <person name="Nuccio D.A."/>
            <person name="Schladweiler J."/>
            <person name="Shaffer K.N."/>
            <person name="Stokes L.M."/>
            <person name="Touchman J.W."/>
            <person name="Blankenship R.E."/>
            <person name="Madigan M.T."/>
        </authorList>
    </citation>
    <scope>NUCLEOTIDE SEQUENCE [LARGE SCALE GENOMIC DNA]</scope>
    <source>
        <strain evidence="6 7">ATCC 43061</strain>
    </source>
</reference>
<dbReference type="EC" id="2.1.1.177" evidence="5"/>
<dbReference type="InterPro" id="IPR029028">
    <property type="entry name" value="Alpha/beta_knot_MTases"/>
</dbReference>
<dbReference type="PANTHER" id="PTHR33603">
    <property type="entry name" value="METHYLTRANSFERASE"/>
    <property type="match status" value="1"/>
</dbReference>
<comment type="subcellular location">
    <subcellularLocation>
        <location evidence="5">Cytoplasm</location>
    </subcellularLocation>
</comment>
<evidence type="ECO:0000256" key="4">
    <source>
        <dbReference type="ARBA" id="ARBA00038303"/>
    </source>
</evidence>
<keyword evidence="3 5" id="KW-0949">S-adenosyl-L-methionine</keyword>
<dbReference type="InterPro" id="IPR029026">
    <property type="entry name" value="tRNA_m1G_MTases_N"/>
</dbReference>
<name>A0A6I6E9G2_THETI</name>
<evidence type="ECO:0000256" key="2">
    <source>
        <dbReference type="ARBA" id="ARBA00022679"/>
    </source>
</evidence>
<evidence type="ECO:0000256" key="3">
    <source>
        <dbReference type="ARBA" id="ARBA00022691"/>
    </source>
</evidence>
<evidence type="ECO:0000256" key="5">
    <source>
        <dbReference type="HAMAP-Rule" id="MF_00658"/>
    </source>
</evidence>
<dbReference type="Gene3D" id="3.40.1280.10">
    <property type="match status" value="1"/>
</dbReference>
<feature type="binding site" evidence="5">
    <location>
        <begin position="123"/>
        <end position="128"/>
    </location>
    <ligand>
        <name>S-adenosyl-L-methionine</name>
        <dbReference type="ChEBI" id="CHEBI:59789"/>
    </ligand>
</feature>
<comment type="catalytic activity">
    <reaction evidence="5">
        <text>pseudouridine(1915) in 23S rRNA + S-adenosyl-L-methionine = N(3)-methylpseudouridine(1915) in 23S rRNA + S-adenosyl-L-homocysteine + H(+)</text>
        <dbReference type="Rhea" id="RHEA:42752"/>
        <dbReference type="Rhea" id="RHEA-COMP:10221"/>
        <dbReference type="Rhea" id="RHEA-COMP:10222"/>
        <dbReference type="ChEBI" id="CHEBI:15378"/>
        <dbReference type="ChEBI" id="CHEBI:57856"/>
        <dbReference type="ChEBI" id="CHEBI:59789"/>
        <dbReference type="ChEBI" id="CHEBI:65314"/>
        <dbReference type="ChEBI" id="CHEBI:74486"/>
        <dbReference type="EC" id="2.1.1.177"/>
    </reaction>
</comment>
<dbReference type="PANTHER" id="PTHR33603:SF1">
    <property type="entry name" value="RIBOSOMAL RNA LARGE SUBUNIT METHYLTRANSFERASE H"/>
    <property type="match status" value="1"/>
</dbReference>
<keyword evidence="5" id="KW-0698">rRNA processing</keyword>
<evidence type="ECO:0000313" key="7">
    <source>
        <dbReference type="Proteomes" id="UP000426424"/>
    </source>
</evidence>
<dbReference type="NCBIfam" id="TIGR00246">
    <property type="entry name" value="tRNA_RlmH_YbeA"/>
    <property type="match status" value="1"/>
</dbReference>
<dbReference type="SUPFAM" id="SSF75217">
    <property type="entry name" value="alpha/beta knot"/>
    <property type="match status" value="1"/>
</dbReference>
<dbReference type="HAMAP" id="MF_00658">
    <property type="entry name" value="23SrRNA_methyltr_H"/>
    <property type="match status" value="1"/>
</dbReference>
<feature type="binding site" evidence="5">
    <location>
        <position position="104"/>
    </location>
    <ligand>
        <name>S-adenosyl-L-methionine</name>
        <dbReference type="ChEBI" id="CHEBI:59789"/>
    </ligand>
</feature>
<dbReference type="GO" id="GO:0005737">
    <property type="term" value="C:cytoplasm"/>
    <property type="evidence" value="ECO:0007669"/>
    <property type="project" value="UniProtKB-SubCell"/>
</dbReference>
<comment type="function">
    <text evidence="5">Specifically methylates the pseudouridine at position 1915 (m3Psi1915) in 23S rRNA.</text>
</comment>
<dbReference type="PIRSF" id="PIRSF004505">
    <property type="entry name" value="MT_bac"/>
    <property type="match status" value="1"/>
</dbReference>
<dbReference type="EMBL" id="CP039268">
    <property type="protein sequence ID" value="QGU33343.1"/>
    <property type="molecule type" value="Genomic_DNA"/>
</dbReference>
<keyword evidence="5" id="KW-0963">Cytoplasm</keyword>
<gene>
    <name evidence="5 6" type="primary">rlmH</name>
    <name evidence="6" type="ORF">E6P07_10345</name>
</gene>
<feature type="binding site" evidence="5">
    <location>
        <position position="73"/>
    </location>
    <ligand>
        <name>S-adenosyl-L-methionine</name>
        <dbReference type="ChEBI" id="CHEBI:59789"/>
    </ligand>
</feature>
<dbReference type="Pfam" id="PF02590">
    <property type="entry name" value="SPOUT_MTase"/>
    <property type="match status" value="1"/>
</dbReference>
<protein>
    <recommendedName>
        <fullName evidence="5">Ribosomal RNA large subunit methyltransferase H</fullName>
        <ecNumber evidence="5">2.1.1.177</ecNumber>
    </recommendedName>
    <alternativeName>
        <fullName evidence="5">23S rRNA (pseudouridine1915-N3)-methyltransferase</fullName>
    </alternativeName>
    <alternativeName>
        <fullName evidence="5">23S rRNA m3Psi1915 methyltransferase</fullName>
    </alternativeName>
    <alternativeName>
        <fullName evidence="5">rRNA (pseudouridine-N3-)-methyltransferase RlmH</fullName>
    </alternativeName>
</protein>
<comment type="similarity">
    <text evidence="4 5">Belongs to the RNA methyltransferase RlmH family.</text>
</comment>